<dbReference type="EMBL" id="GBRH01266406">
    <property type="protein sequence ID" value="JAD31489.1"/>
    <property type="molecule type" value="Transcribed_RNA"/>
</dbReference>
<organism evidence="1">
    <name type="scientific">Arundo donax</name>
    <name type="common">Giant reed</name>
    <name type="synonym">Donax arundinaceus</name>
    <dbReference type="NCBI Taxonomy" id="35708"/>
    <lineage>
        <taxon>Eukaryota</taxon>
        <taxon>Viridiplantae</taxon>
        <taxon>Streptophyta</taxon>
        <taxon>Embryophyta</taxon>
        <taxon>Tracheophyta</taxon>
        <taxon>Spermatophyta</taxon>
        <taxon>Magnoliopsida</taxon>
        <taxon>Liliopsida</taxon>
        <taxon>Poales</taxon>
        <taxon>Poaceae</taxon>
        <taxon>PACMAD clade</taxon>
        <taxon>Arundinoideae</taxon>
        <taxon>Arundineae</taxon>
        <taxon>Arundo</taxon>
    </lineage>
</organism>
<name>A0A0A8YWI5_ARUDO</name>
<dbReference type="AlphaFoldDB" id="A0A0A8YWI5"/>
<reference evidence="1" key="2">
    <citation type="journal article" date="2015" name="Data Brief">
        <title>Shoot transcriptome of the giant reed, Arundo donax.</title>
        <authorList>
            <person name="Barrero R.A."/>
            <person name="Guerrero F.D."/>
            <person name="Moolhuijzen P."/>
            <person name="Goolsby J.A."/>
            <person name="Tidwell J."/>
            <person name="Bellgard S.E."/>
            <person name="Bellgard M.I."/>
        </authorList>
    </citation>
    <scope>NUCLEOTIDE SEQUENCE</scope>
    <source>
        <tissue evidence="1">Shoot tissue taken approximately 20 cm above the soil surface</tissue>
    </source>
</reference>
<reference evidence="1" key="1">
    <citation type="submission" date="2014-09" db="EMBL/GenBank/DDBJ databases">
        <authorList>
            <person name="Magalhaes I.L.F."/>
            <person name="Oliveira U."/>
            <person name="Santos F.R."/>
            <person name="Vidigal T.H.D.A."/>
            <person name="Brescovit A.D."/>
            <person name="Santos A.J."/>
        </authorList>
    </citation>
    <scope>NUCLEOTIDE SEQUENCE</scope>
    <source>
        <tissue evidence="1">Shoot tissue taken approximately 20 cm above the soil surface</tissue>
    </source>
</reference>
<proteinExistence type="predicted"/>
<evidence type="ECO:0000313" key="1">
    <source>
        <dbReference type="EMBL" id="JAD31489.1"/>
    </source>
</evidence>
<sequence length="32" mass="3960">MFLAKLSRFSMMQVNHKNLFHQIWSYQELTMV</sequence>
<accession>A0A0A8YWI5</accession>
<protein>
    <submittedName>
        <fullName evidence="1">Uncharacterized protein</fullName>
    </submittedName>
</protein>